<proteinExistence type="predicted"/>
<protein>
    <recommendedName>
        <fullName evidence="4">Major facilitator superfamily (MFS) profile domain-containing protein</fullName>
    </recommendedName>
</protein>
<dbReference type="AlphaFoldDB" id="A0A0C9UN58"/>
<evidence type="ECO:0000313" key="2">
    <source>
        <dbReference type="EMBL" id="KIJ26735.1"/>
    </source>
</evidence>
<keyword evidence="1" id="KW-0812">Transmembrane</keyword>
<dbReference type="Proteomes" id="UP000054279">
    <property type="component" value="Unassembled WGS sequence"/>
</dbReference>
<accession>A0A0C9UN58</accession>
<dbReference type="InterPro" id="IPR036259">
    <property type="entry name" value="MFS_trans_sf"/>
</dbReference>
<organism evidence="2 3">
    <name type="scientific">Sphaerobolus stellatus (strain SS14)</name>
    <dbReference type="NCBI Taxonomy" id="990650"/>
    <lineage>
        <taxon>Eukaryota</taxon>
        <taxon>Fungi</taxon>
        <taxon>Dikarya</taxon>
        <taxon>Basidiomycota</taxon>
        <taxon>Agaricomycotina</taxon>
        <taxon>Agaricomycetes</taxon>
        <taxon>Phallomycetidae</taxon>
        <taxon>Geastrales</taxon>
        <taxon>Sphaerobolaceae</taxon>
        <taxon>Sphaerobolus</taxon>
    </lineage>
</organism>
<dbReference type="EMBL" id="KN837359">
    <property type="protein sequence ID" value="KIJ26735.1"/>
    <property type="molecule type" value="Genomic_DNA"/>
</dbReference>
<evidence type="ECO:0000256" key="1">
    <source>
        <dbReference type="SAM" id="Phobius"/>
    </source>
</evidence>
<keyword evidence="1" id="KW-0472">Membrane</keyword>
<feature type="transmembrane region" description="Helical" evidence="1">
    <location>
        <begin position="89"/>
        <end position="111"/>
    </location>
</feature>
<gene>
    <name evidence="2" type="ORF">M422DRAFT_272192</name>
</gene>
<keyword evidence="1" id="KW-1133">Transmembrane helix</keyword>
<feature type="transmembrane region" description="Helical" evidence="1">
    <location>
        <begin position="48"/>
        <end position="69"/>
    </location>
</feature>
<evidence type="ECO:0000313" key="3">
    <source>
        <dbReference type="Proteomes" id="UP000054279"/>
    </source>
</evidence>
<name>A0A0C9UN58_SPHS4</name>
<dbReference type="Gene3D" id="1.20.1250.20">
    <property type="entry name" value="MFS general substrate transporter like domains"/>
    <property type="match status" value="1"/>
</dbReference>
<sequence>MSQPSLSNISEERKEESIDTEQILINVMPSEVAVNSCYPVYPMGSTRAWYTVAGCFLLQLCSFGIVTSVGVFQEFYINTWLNHFTPSEIGWIAGMTLSFTFSLGVIGGKLYDAGYGRVTLIGGSILFSFRQVDLYVQIQNVLTPA</sequence>
<reference evidence="2 3" key="1">
    <citation type="submission" date="2014-06" db="EMBL/GenBank/DDBJ databases">
        <title>Evolutionary Origins and Diversification of the Mycorrhizal Mutualists.</title>
        <authorList>
            <consortium name="DOE Joint Genome Institute"/>
            <consortium name="Mycorrhizal Genomics Consortium"/>
            <person name="Kohler A."/>
            <person name="Kuo A."/>
            <person name="Nagy L.G."/>
            <person name="Floudas D."/>
            <person name="Copeland A."/>
            <person name="Barry K.W."/>
            <person name="Cichocki N."/>
            <person name="Veneault-Fourrey C."/>
            <person name="LaButti K."/>
            <person name="Lindquist E.A."/>
            <person name="Lipzen A."/>
            <person name="Lundell T."/>
            <person name="Morin E."/>
            <person name="Murat C."/>
            <person name="Riley R."/>
            <person name="Ohm R."/>
            <person name="Sun H."/>
            <person name="Tunlid A."/>
            <person name="Henrissat B."/>
            <person name="Grigoriev I.V."/>
            <person name="Hibbett D.S."/>
            <person name="Martin F."/>
        </authorList>
    </citation>
    <scope>NUCLEOTIDE SEQUENCE [LARGE SCALE GENOMIC DNA]</scope>
    <source>
        <strain evidence="2 3">SS14</strain>
    </source>
</reference>
<dbReference type="SUPFAM" id="SSF103473">
    <property type="entry name" value="MFS general substrate transporter"/>
    <property type="match status" value="1"/>
</dbReference>
<evidence type="ECO:0008006" key="4">
    <source>
        <dbReference type="Google" id="ProtNLM"/>
    </source>
</evidence>
<dbReference type="HOGENOM" id="CLU_1788032_0_0_1"/>
<dbReference type="OrthoDB" id="6499973at2759"/>
<keyword evidence="3" id="KW-1185">Reference proteome</keyword>